<feature type="transmembrane region" description="Helical" evidence="2">
    <location>
        <begin position="470"/>
        <end position="492"/>
    </location>
</feature>
<accession>A0A926HZD6</accession>
<proteinExistence type="predicted"/>
<name>A0A926HZD6_9FIRM</name>
<feature type="chain" id="PRO_5037364705" description="CARDB protein" evidence="3">
    <location>
        <begin position="35"/>
        <end position="507"/>
    </location>
</feature>
<evidence type="ECO:0000256" key="3">
    <source>
        <dbReference type="SAM" id="SignalP"/>
    </source>
</evidence>
<reference evidence="4" key="1">
    <citation type="submission" date="2020-08" db="EMBL/GenBank/DDBJ databases">
        <title>Genome public.</title>
        <authorList>
            <person name="Liu C."/>
            <person name="Sun Q."/>
        </authorList>
    </citation>
    <scope>NUCLEOTIDE SEQUENCE</scope>
    <source>
        <strain evidence="4">NSJ-31</strain>
    </source>
</reference>
<comment type="caution">
    <text evidence="4">The sequence shown here is derived from an EMBL/GenBank/DDBJ whole genome shotgun (WGS) entry which is preliminary data.</text>
</comment>
<evidence type="ECO:0000256" key="2">
    <source>
        <dbReference type="SAM" id="Phobius"/>
    </source>
</evidence>
<dbReference type="Gene3D" id="2.60.40.10">
    <property type="entry name" value="Immunoglobulins"/>
    <property type="match status" value="1"/>
</dbReference>
<gene>
    <name evidence="4" type="ORF">H8711_02570</name>
</gene>
<dbReference type="Proteomes" id="UP000653127">
    <property type="component" value="Unassembled WGS sequence"/>
</dbReference>
<dbReference type="RefSeq" id="WP_249281977.1">
    <property type="nucleotide sequence ID" value="NZ_JACRST010000002.1"/>
</dbReference>
<organism evidence="4 5">
    <name type="scientific">Ligaoa zhengdingensis</name>
    <dbReference type="NCBI Taxonomy" id="2763658"/>
    <lineage>
        <taxon>Bacteria</taxon>
        <taxon>Bacillati</taxon>
        <taxon>Bacillota</taxon>
        <taxon>Clostridia</taxon>
        <taxon>Eubacteriales</taxon>
        <taxon>Oscillospiraceae</taxon>
        <taxon>Ligaoa</taxon>
    </lineage>
</organism>
<keyword evidence="5" id="KW-1185">Reference proteome</keyword>
<protein>
    <recommendedName>
        <fullName evidence="6">CARDB protein</fullName>
    </recommendedName>
</protein>
<keyword evidence="2" id="KW-0472">Membrane</keyword>
<dbReference type="EMBL" id="JACRST010000002">
    <property type="protein sequence ID" value="MBC8545822.1"/>
    <property type="molecule type" value="Genomic_DNA"/>
</dbReference>
<dbReference type="AlphaFoldDB" id="A0A926HZD6"/>
<evidence type="ECO:0000256" key="1">
    <source>
        <dbReference type="SAM" id="MobiDB-lite"/>
    </source>
</evidence>
<sequence>MKVRSKFTKVICIFLAALMLLTTFGMLFTQIAFAANDDDSSSSSSSDDDGELPTSTGSLRLITKPQFYRVDSDGNDIDDEPTKKVKEGYRYRVEFTVLDRSVNDDEVDGFTGGFVASNGGYFDTVIDTDGNFESSVTRVRGSSSGYLELEVEAYVKFNGKGRTMSFDVGYTYYKESNSSSDESSSTDRTYHESSGTVVTKIAEAIVTDGSEDDEDSYLIATPNIIVTGYNYGGQEVMAGSEFPLTITFQNTSDTLALENIIMDITTTTDLAIANGSNSTYIEKLGKGEKQTKTLQMSTFSSTEPKPQQVTVKFTYEYILDKTRKTGERTEELAIPVVQLDRFSIGELSVPSQLWPGDSTYLSVEYVNKGKTTISNLAARLESDVPGISDSQTIGNIAPGESGTIDFSFTANDSGSISGKVVIIYEDAKGDEKEIERPFSATVMDMGGMYPDDGMANMPMPMPEENNQTSAATIVMAVVGGLMVAGLTATIIVKKVKAKREEEQDEDI</sequence>
<feature type="signal peptide" evidence="3">
    <location>
        <begin position="1"/>
        <end position="34"/>
    </location>
</feature>
<evidence type="ECO:0008006" key="6">
    <source>
        <dbReference type="Google" id="ProtNLM"/>
    </source>
</evidence>
<keyword evidence="3" id="KW-0732">Signal</keyword>
<keyword evidence="2" id="KW-1133">Transmembrane helix</keyword>
<feature type="region of interest" description="Disordered" evidence="1">
    <location>
        <begin position="38"/>
        <end position="57"/>
    </location>
</feature>
<feature type="compositionally biased region" description="Acidic residues" evidence="1">
    <location>
        <begin position="38"/>
        <end position="51"/>
    </location>
</feature>
<dbReference type="InterPro" id="IPR013783">
    <property type="entry name" value="Ig-like_fold"/>
</dbReference>
<dbReference type="PANTHER" id="PTHR35902">
    <property type="entry name" value="S-LAYER DOMAIN-LIKE PROTEIN-RELATED"/>
    <property type="match status" value="1"/>
</dbReference>
<keyword evidence="2" id="KW-0812">Transmembrane</keyword>
<evidence type="ECO:0000313" key="4">
    <source>
        <dbReference type="EMBL" id="MBC8545822.1"/>
    </source>
</evidence>
<evidence type="ECO:0000313" key="5">
    <source>
        <dbReference type="Proteomes" id="UP000653127"/>
    </source>
</evidence>